<reference evidence="2 3" key="1">
    <citation type="submission" date="2019-03" db="EMBL/GenBank/DDBJ databases">
        <title>Genomic Encyclopedia of Type Strains, Phase IV (KMG-IV): sequencing the most valuable type-strain genomes for metagenomic binning, comparative biology and taxonomic classification.</title>
        <authorList>
            <person name="Goeker M."/>
        </authorList>
    </citation>
    <scope>NUCLEOTIDE SEQUENCE [LARGE SCALE GENOMIC DNA]</scope>
    <source>
        <strain evidence="2 3">DSM 5604</strain>
    </source>
</reference>
<keyword evidence="3" id="KW-1185">Reference proteome</keyword>
<dbReference type="PANTHER" id="PTHR42966">
    <property type="entry name" value="N-ACETYLNEURAMINATE SYNTHASE"/>
    <property type="match status" value="1"/>
</dbReference>
<dbReference type="GO" id="GO:0016051">
    <property type="term" value="P:carbohydrate biosynthetic process"/>
    <property type="evidence" value="ECO:0007669"/>
    <property type="project" value="InterPro"/>
</dbReference>
<dbReference type="InterPro" id="IPR006190">
    <property type="entry name" value="SAF_AFP_Neu5Ac"/>
</dbReference>
<gene>
    <name evidence="2" type="ORF">C8D85_2103</name>
</gene>
<proteinExistence type="predicted"/>
<dbReference type="NCBIfam" id="TIGR03569">
    <property type="entry name" value="NeuB_NnaB"/>
    <property type="match status" value="1"/>
</dbReference>
<protein>
    <submittedName>
        <fullName evidence="2">N-acetylneuraminate synthase</fullName>
    </submittedName>
</protein>
<dbReference type="InterPro" id="IPR036732">
    <property type="entry name" value="AFP_Neu5c_C_sf"/>
</dbReference>
<dbReference type="EMBL" id="SNZA01000003">
    <property type="protein sequence ID" value="TDR13227.1"/>
    <property type="molecule type" value="Genomic_DNA"/>
</dbReference>
<dbReference type="SUPFAM" id="SSF51569">
    <property type="entry name" value="Aldolase"/>
    <property type="match status" value="1"/>
</dbReference>
<dbReference type="InterPro" id="IPR057736">
    <property type="entry name" value="SAF_PseI/NeuA/NeuB"/>
</dbReference>
<feature type="domain" description="AFP-like" evidence="1">
    <location>
        <begin position="305"/>
        <end position="357"/>
    </location>
</feature>
<evidence type="ECO:0000313" key="2">
    <source>
        <dbReference type="EMBL" id="TDR13227.1"/>
    </source>
</evidence>
<organism evidence="2 3">
    <name type="scientific">Marinomonas communis</name>
    <dbReference type="NCBI Taxonomy" id="28254"/>
    <lineage>
        <taxon>Bacteria</taxon>
        <taxon>Pseudomonadati</taxon>
        <taxon>Pseudomonadota</taxon>
        <taxon>Gammaproteobacteria</taxon>
        <taxon>Oceanospirillales</taxon>
        <taxon>Oceanospirillaceae</taxon>
        <taxon>Marinomonas</taxon>
    </lineage>
</organism>
<evidence type="ECO:0000259" key="1">
    <source>
        <dbReference type="PROSITE" id="PS50844"/>
    </source>
</evidence>
<dbReference type="InterPro" id="IPR013132">
    <property type="entry name" value="PseI/NeuA/B-like_N"/>
</dbReference>
<sequence length="357" mass="38732">MTLIIAEAGVNHNGDESLAFELVKAAYEAGADIVKFQTFKAKNLVTEHAQQAEYQAKNSQRKETQLAMLSRLELPYEAHHRLLSYCQSLGIEFLSTAFDEESLTFLVKDIGLKRLKIPSGELTNAPLVLAHARSGCELIVSTGMATLAEVEMALQVIAFGLTCGPQVPPSQAAFMSAYLSSEGQQALRNKVILLHCTTEYPAAIEDVNLRAMDTLHNAFGLPIGYSDHTSGITVPVAAVARGAGVIEKHFTISQNLPGPDHKASLEPQELKAMVEGIRLVESALGSPLKAPSPAELKNKVIARKSLVAIQPIKVGESFTENNIGTKRPGNGKSPYLYWDTIGRQAQREYKLGDIILD</sequence>
<accession>A0A4R6X8A2</accession>
<dbReference type="InterPro" id="IPR020007">
    <property type="entry name" value="NeuB/NeuA"/>
</dbReference>
<dbReference type="Gene3D" id="3.90.1210.10">
    <property type="entry name" value="Antifreeze-like/N-acetylneuraminic acid synthase C-terminal domain"/>
    <property type="match status" value="1"/>
</dbReference>
<dbReference type="InterPro" id="IPR051690">
    <property type="entry name" value="PseI-like"/>
</dbReference>
<dbReference type="PANTHER" id="PTHR42966:SF1">
    <property type="entry name" value="SIALIC ACID SYNTHASE"/>
    <property type="match status" value="1"/>
</dbReference>
<name>A0A4R6X8A2_9GAMM</name>
<dbReference type="SUPFAM" id="SSF51269">
    <property type="entry name" value="AFP III-like domain"/>
    <property type="match status" value="1"/>
</dbReference>
<dbReference type="Gene3D" id="3.20.20.70">
    <property type="entry name" value="Aldolase class I"/>
    <property type="match status" value="1"/>
</dbReference>
<evidence type="ECO:0000313" key="3">
    <source>
        <dbReference type="Proteomes" id="UP000295729"/>
    </source>
</evidence>
<dbReference type="Proteomes" id="UP000295729">
    <property type="component" value="Unassembled WGS sequence"/>
</dbReference>
<comment type="caution">
    <text evidence="2">The sequence shown here is derived from an EMBL/GenBank/DDBJ whole genome shotgun (WGS) entry which is preliminary data.</text>
</comment>
<dbReference type="InterPro" id="IPR013785">
    <property type="entry name" value="Aldolase_TIM"/>
</dbReference>
<dbReference type="PROSITE" id="PS50844">
    <property type="entry name" value="AFP_LIKE"/>
    <property type="match status" value="1"/>
</dbReference>
<dbReference type="AlphaFoldDB" id="A0A4R6X8A2"/>
<dbReference type="Pfam" id="PF03102">
    <property type="entry name" value="NeuB"/>
    <property type="match status" value="1"/>
</dbReference>
<dbReference type="GO" id="GO:0047444">
    <property type="term" value="F:N-acylneuraminate-9-phosphate synthase activity"/>
    <property type="evidence" value="ECO:0007669"/>
    <property type="project" value="TreeGrafter"/>
</dbReference>
<dbReference type="CDD" id="cd11615">
    <property type="entry name" value="SAF_NeuB_like"/>
    <property type="match status" value="1"/>
</dbReference>
<dbReference type="RefSeq" id="WP_162847570.1">
    <property type="nucleotide sequence ID" value="NZ_SNZA01000003.1"/>
</dbReference>